<dbReference type="Gene3D" id="3.90.650.10">
    <property type="entry name" value="PurM-like C-terminal domain"/>
    <property type="match status" value="1"/>
</dbReference>
<reference evidence="5" key="1">
    <citation type="submission" date="2016-10" db="EMBL/GenBank/DDBJ databases">
        <authorList>
            <person name="Varghese N."/>
            <person name="Submissions S."/>
        </authorList>
    </citation>
    <scope>NUCLEOTIDE SEQUENCE [LARGE SCALE GENOMIC DNA]</scope>
    <source>
        <strain evidence="5">CGMCC 1.6474</strain>
    </source>
</reference>
<name>A0A1I4M3W2_9HYPH</name>
<gene>
    <name evidence="4" type="ORF">SAMN04488125_13422</name>
</gene>
<evidence type="ECO:0000256" key="1">
    <source>
        <dbReference type="ARBA" id="ARBA00022977"/>
    </source>
</evidence>
<keyword evidence="1" id="KW-0784">Thiamine biosynthesis</keyword>
<feature type="domain" description="PurM-like C-terminal" evidence="3">
    <location>
        <begin position="203"/>
        <end position="297"/>
    </location>
</feature>
<dbReference type="InterPro" id="IPR036921">
    <property type="entry name" value="PurM-like_N_sf"/>
</dbReference>
<dbReference type="Pfam" id="PF02769">
    <property type="entry name" value="AIRS_C"/>
    <property type="match status" value="1"/>
</dbReference>
<dbReference type="SUPFAM" id="SSF55326">
    <property type="entry name" value="PurM N-terminal domain-like"/>
    <property type="match status" value="1"/>
</dbReference>
<evidence type="ECO:0000313" key="4">
    <source>
        <dbReference type="EMBL" id="SFL97890.1"/>
    </source>
</evidence>
<dbReference type="OrthoDB" id="9767928at2"/>
<evidence type="ECO:0000259" key="3">
    <source>
        <dbReference type="Pfam" id="PF02769"/>
    </source>
</evidence>
<dbReference type="PANTHER" id="PTHR30270">
    <property type="entry name" value="THIAMINE-MONOPHOSPHATE KINASE"/>
    <property type="match status" value="1"/>
</dbReference>
<dbReference type="SUPFAM" id="SSF56042">
    <property type="entry name" value="PurM C-terminal domain-like"/>
    <property type="match status" value="1"/>
</dbReference>
<dbReference type="InterPro" id="IPR006283">
    <property type="entry name" value="ThiL-like"/>
</dbReference>
<dbReference type="InterPro" id="IPR011413">
    <property type="entry name" value="UCP036540_AIR"/>
</dbReference>
<evidence type="ECO:0000259" key="2">
    <source>
        <dbReference type="Pfam" id="PF00586"/>
    </source>
</evidence>
<dbReference type="InterPro" id="IPR024030">
    <property type="entry name" value="AIR_synthase-rel_sll0787"/>
</dbReference>
<dbReference type="InterPro" id="IPR036676">
    <property type="entry name" value="PurM-like_C_sf"/>
</dbReference>
<dbReference type="PIRSF" id="PIRSF036540">
    <property type="entry name" value="UCP036540_AIR"/>
    <property type="match status" value="1"/>
</dbReference>
<protein>
    <recommendedName>
        <fullName evidence="6">AIR synthase-related protein, sll0787 family</fullName>
    </recommendedName>
</protein>
<dbReference type="InterPro" id="IPR010918">
    <property type="entry name" value="PurM-like_C_dom"/>
</dbReference>
<dbReference type="InterPro" id="IPR016188">
    <property type="entry name" value="PurM-like_N"/>
</dbReference>
<dbReference type="STRING" id="414703.SAMN04488125_13422"/>
<organism evidence="4 5">
    <name type="scientific">Methylorubrum salsuginis</name>
    <dbReference type="NCBI Taxonomy" id="414703"/>
    <lineage>
        <taxon>Bacteria</taxon>
        <taxon>Pseudomonadati</taxon>
        <taxon>Pseudomonadota</taxon>
        <taxon>Alphaproteobacteria</taxon>
        <taxon>Hyphomicrobiales</taxon>
        <taxon>Methylobacteriaceae</taxon>
        <taxon>Methylorubrum</taxon>
    </lineage>
</organism>
<dbReference type="GO" id="GO:0009228">
    <property type="term" value="P:thiamine biosynthetic process"/>
    <property type="evidence" value="ECO:0007669"/>
    <property type="project" value="UniProtKB-KW"/>
</dbReference>
<dbReference type="NCBIfam" id="TIGR04049">
    <property type="entry name" value="AIR_rel_sll0787"/>
    <property type="match status" value="1"/>
</dbReference>
<dbReference type="Pfam" id="PF00586">
    <property type="entry name" value="AIRS"/>
    <property type="match status" value="1"/>
</dbReference>
<proteinExistence type="predicted"/>
<accession>A0A1I4M3W2</accession>
<dbReference type="RefSeq" id="WP_091951704.1">
    <property type="nucleotide sequence ID" value="NZ_FOSV01000034.1"/>
</dbReference>
<feature type="domain" description="PurM-like N-terminal" evidence="2">
    <location>
        <begin position="45"/>
        <end position="149"/>
    </location>
</feature>
<dbReference type="Proteomes" id="UP000198804">
    <property type="component" value="Unassembled WGS sequence"/>
</dbReference>
<dbReference type="PANTHER" id="PTHR30270:SF0">
    <property type="entry name" value="THIAMINE-MONOPHOSPHATE KINASE"/>
    <property type="match status" value="1"/>
</dbReference>
<sequence>MTAAVDIQALARQIQDARGLRHKRDIDAVVARLGLGSRHASVPIGDDCAAIPDGDGHLLLAIEGFLDSFVAADPYFAGYCGIMVNLSDVAAMGGRPIAVVDALWSRNGDEADPILAGLSDAAALYGVPVVGGHTNTRADAGNLAVAVLGRAGPRLLTSFDATPGDDLVAAIDLRGRFREPHPYWDASTGAPGERLRGDLALLPGLAEDGLCRAAKDISMAGVVGTALMLLECSNVGGVIDLDAIPRPEHVPLARWLTAFPSFGYLLSVHPDRTPAVCARFAERGITAASIGRLDASRVARVCDAAGAEAVVWDFVANPLIGCGKDGGRAS</sequence>
<keyword evidence="5" id="KW-1185">Reference proteome</keyword>
<evidence type="ECO:0008006" key="6">
    <source>
        <dbReference type="Google" id="ProtNLM"/>
    </source>
</evidence>
<dbReference type="CDD" id="cd02192">
    <property type="entry name" value="PurM-like3"/>
    <property type="match status" value="1"/>
</dbReference>
<evidence type="ECO:0000313" key="5">
    <source>
        <dbReference type="Proteomes" id="UP000198804"/>
    </source>
</evidence>
<dbReference type="GO" id="GO:0009030">
    <property type="term" value="F:thiamine-phosphate kinase activity"/>
    <property type="evidence" value="ECO:0007669"/>
    <property type="project" value="InterPro"/>
</dbReference>
<dbReference type="AlphaFoldDB" id="A0A1I4M3W2"/>
<dbReference type="Gene3D" id="3.30.1330.10">
    <property type="entry name" value="PurM-like, N-terminal domain"/>
    <property type="match status" value="1"/>
</dbReference>
<dbReference type="EMBL" id="FOSV01000034">
    <property type="protein sequence ID" value="SFL97890.1"/>
    <property type="molecule type" value="Genomic_DNA"/>
</dbReference>